<evidence type="ECO:0000313" key="2">
    <source>
        <dbReference type="EMBL" id="CAI2364494.1"/>
    </source>
</evidence>
<reference evidence="2" key="1">
    <citation type="submission" date="2023-07" db="EMBL/GenBank/DDBJ databases">
        <authorList>
            <consortium name="AG Swart"/>
            <person name="Singh M."/>
            <person name="Singh A."/>
            <person name="Seah K."/>
            <person name="Emmerich C."/>
        </authorList>
    </citation>
    <scope>NUCLEOTIDE SEQUENCE</scope>
    <source>
        <strain evidence="2">DP1</strain>
    </source>
</reference>
<dbReference type="AlphaFoldDB" id="A0AAD1UCW4"/>
<organism evidence="2 3">
    <name type="scientific">Euplotes crassus</name>
    <dbReference type="NCBI Taxonomy" id="5936"/>
    <lineage>
        <taxon>Eukaryota</taxon>
        <taxon>Sar</taxon>
        <taxon>Alveolata</taxon>
        <taxon>Ciliophora</taxon>
        <taxon>Intramacronucleata</taxon>
        <taxon>Spirotrichea</taxon>
        <taxon>Hypotrichia</taxon>
        <taxon>Euplotida</taxon>
        <taxon>Euplotidae</taxon>
        <taxon>Moneuplotes</taxon>
    </lineage>
</organism>
<proteinExistence type="predicted"/>
<accession>A0AAD1UCW4</accession>
<dbReference type="Proteomes" id="UP001295684">
    <property type="component" value="Unassembled WGS sequence"/>
</dbReference>
<evidence type="ECO:0000313" key="3">
    <source>
        <dbReference type="Proteomes" id="UP001295684"/>
    </source>
</evidence>
<keyword evidence="1" id="KW-0175">Coiled coil</keyword>
<dbReference type="EMBL" id="CAMPGE010005647">
    <property type="protein sequence ID" value="CAI2364494.1"/>
    <property type="molecule type" value="Genomic_DNA"/>
</dbReference>
<feature type="coiled-coil region" evidence="1">
    <location>
        <begin position="190"/>
        <end position="224"/>
    </location>
</feature>
<gene>
    <name evidence="2" type="ORF">ECRASSUSDP1_LOCUS5838</name>
</gene>
<name>A0AAD1UCW4_EUPCR</name>
<sequence length="227" mass="26829">MSLPKCTLTKYCGKVAFLIKKNSQNSLEHDLLVCDKCTTTFYASEQAVQVPEFETVLECLKIAEFCLVEIEDFRRSYELDAFWMKLIPELQAFEGHIKMIKETLQITKNARNWQDLGYIHDEAKDLFNSILESKLMKEYIRQKNCHKFRNNTSKPDQIPTLSDEWLIKKLLWLKNHTQSSEEINRLIAKIRSKEDIIKNKNEVIKQQNEQIQNQKQEILELRKTKSS</sequence>
<protein>
    <submittedName>
        <fullName evidence="2">Uncharacterized protein</fullName>
    </submittedName>
</protein>
<comment type="caution">
    <text evidence="2">The sequence shown here is derived from an EMBL/GenBank/DDBJ whole genome shotgun (WGS) entry which is preliminary data.</text>
</comment>
<evidence type="ECO:0000256" key="1">
    <source>
        <dbReference type="SAM" id="Coils"/>
    </source>
</evidence>
<keyword evidence="3" id="KW-1185">Reference proteome</keyword>